<dbReference type="InterPro" id="IPR029055">
    <property type="entry name" value="Ntn_hydrolases_N"/>
</dbReference>
<dbReference type="InterPro" id="IPR001353">
    <property type="entry name" value="Proteasome_sua/b"/>
</dbReference>
<gene>
    <name evidence="1" type="ORF">NITLEN_10538</name>
</gene>
<name>A0A330L3K0_9BACT</name>
<reference evidence="2" key="1">
    <citation type="submission" date="2018-04" db="EMBL/GenBank/DDBJ databases">
        <authorList>
            <person name="Lucker S."/>
            <person name="Sakoula D."/>
        </authorList>
    </citation>
    <scope>NUCLEOTIDE SEQUENCE [LARGE SCALE GENOMIC DNA]</scope>
</reference>
<dbReference type="GO" id="GO:0005839">
    <property type="term" value="C:proteasome core complex"/>
    <property type="evidence" value="ECO:0007669"/>
    <property type="project" value="InterPro"/>
</dbReference>
<evidence type="ECO:0000313" key="2">
    <source>
        <dbReference type="Proteomes" id="UP000248168"/>
    </source>
</evidence>
<dbReference type="Pfam" id="PF00227">
    <property type="entry name" value="Proteasome"/>
    <property type="match status" value="1"/>
</dbReference>
<dbReference type="EMBL" id="OUNR01000001">
    <property type="protein sequence ID" value="SPP63452.1"/>
    <property type="molecule type" value="Genomic_DNA"/>
</dbReference>
<dbReference type="GO" id="GO:0051603">
    <property type="term" value="P:proteolysis involved in protein catabolic process"/>
    <property type="evidence" value="ECO:0007669"/>
    <property type="project" value="InterPro"/>
</dbReference>
<evidence type="ECO:0000313" key="1">
    <source>
        <dbReference type="EMBL" id="SPP63452.1"/>
    </source>
</evidence>
<keyword evidence="2" id="KW-1185">Reference proteome</keyword>
<protein>
    <submittedName>
        <fullName evidence="1">Putative Proteasome, alpha subunit</fullName>
    </submittedName>
</protein>
<sequence>MYEEPYRWVEAVGNRRTYLDEQFRQGSPVVALGYDGGLLLTTVSKGTSKLYEIYDRIALGGMGHPADLEKLRFSLLEMAHTEGFNRSPSDVTGSRLVKYGIAPVIKQAFEEVYKAPFIVRILLAELGQKPEKDTLLTINYDGTFEELKEYAVLAATKQVQARMQEYLKAQKPSPCTLEQGLQLALRTWAIGSLAHQQQDSSEASADSGHETSGETVAAIPDQTALLAHLREVLADKTLECAVLERQQAGSSKYRALKSAELARLLPGDFQSVVNR</sequence>
<dbReference type="InParanoid" id="A0A330L3K0"/>
<proteinExistence type="predicted"/>
<keyword evidence="1" id="KW-0647">Proteasome</keyword>
<accession>A0A330L3K0</accession>
<dbReference type="OrthoDB" id="9813225at2"/>
<dbReference type="CDD" id="cd01901">
    <property type="entry name" value="Ntn_hydrolase"/>
    <property type="match status" value="1"/>
</dbReference>
<dbReference type="Proteomes" id="UP000248168">
    <property type="component" value="Unassembled WGS sequence"/>
</dbReference>
<dbReference type="SUPFAM" id="SSF56235">
    <property type="entry name" value="N-terminal nucleophile aminohydrolases (Ntn hydrolases)"/>
    <property type="match status" value="1"/>
</dbReference>
<dbReference type="Gene3D" id="3.60.20.10">
    <property type="entry name" value="Glutamine Phosphoribosylpyrophosphate, subunit 1, domain 1"/>
    <property type="match status" value="1"/>
</dbReference>
<dbReference type="RefSeq" id="WP_121987981.1">
    <property type="nucleotide sequence ID" value="NZ_OUNR01000001.1"/>
</dbReference>
<dbReference type="AlphaFoldDB" id="A0A330L3K0"/>
<organism evidence="1 2">
    <name type="scientific">Nitrospira lenta</name>
    <dbReference type="NCBI Taxonomy" id="1436998"/>
    <lineage>
        <taxon>Bacteria</taxon>
        <taxon>Pseudomonadati</taxon>
        <taxon>Nitrospirota</taxon>
        <taxon>Nitrospiria</taxon>
        <taxon>Nitrospirales</taxon>
        <taxon>Nitrospiraceae</taxon>
        <taxon>Nitrospira</taxon>
    </lineage>
</organism>